<name>A0A0F8UC92_9EURO</name>
<dbReference type="FunFam" id="3.50.30.30:FF:000008">
    <property type="entry name" value="Glutamate carboxypeptidase 2"/>
    <property type="match status" value="1"/>
</dbReference>
<dbReference type="InterPro" id="IPR036757">
    <property type="entry name" value="TFR-like_dimer_dom_sf"/>
</dbReference>
<comment type="caution">
    <text evidence="6">The sequence shown here is derived from an EMBL/GenBank/DDBJ whole genome shotgun (WGS) entry which is preliminary data.</text>
</comment>
<feature type="domain" description="Peptidase M28" evidence="5">
    <location>
        <begin position="575"/>
        <end position="761"/>
    </location>
</feature>
<evidence type="ECO:0000256" key="1">
    <source>
        <dbReference type="ARBA" id="ARBA00005634"/>
    </source>
</evidence>
<dbReference type="STRING" id="308745.A0A0F8UC92"/>
<dbReference type="SUPFAM" id="SSF47672">
    <property type="entry name" value="Transferrin receptor-like dimerisation domain"/>
    <property type="match status" value="1"/>
</dbReference>
<evidence type="ECO:0000313" key="6">
    <source>
        <dbReference type="EMBL" id="KKK17183.1"/>
    </source>
</evidence>
<dbReference type="Proteomes" id="UP000034291">
    <property type="component" value="Unassembled WGS sequence"/>
</dbReference>
<evidence type="ECO:0000256" key="2">
    <source>
        <dbReference type="SAM" id="Phobius"/>
    </source>
</evidence>
<dbReference type="InterPro" id="IPR039373">
    <property type="entry name" value="Peptidase_M28B"/>
</dbReference>
<dbReference type="InterPro" id="IPR029032">
    <property type="entry name" value="AhpD-like"/>
</dbReference>
<feature type="domain" description="Transferrin receptor-like dimerisation" evidence="4">
    <location>
        <begin position="825"/>
        <end position="952"/>
    </location>
</feature>
<dbReference type="Pfam" id="PF04253">
    <property type="entry name" value="TFR_dimer"/>
    <property type="match status" value="1"/>
</dbReference>
<dbReference type="FunFam" id="3.40.630.10:FF:000101">
    <property type="entry name" value="N-acetylated alpha-linked acidic dipeptidase like 1"/>
    <property type="match status" value="1"/>
</dbReference>
<proteinExistence type="inferred from homology"/>
<dbReference type="InterPro" id="IPR007484">
    <property type="entry name" value="Peptidase_M28"/>
</dbReference>
<keyword evidence="7" id="KW-1185">Reference proteome</keyword>
<dbReference type="FunFam" id="1.20.930.40:FF:000003">
    <property type="entry name" value="Glutamate carboxypeptidase, putative"/>
    <property type="match status" value="1"/>
</dbReference>
<evidence type="ECO:0000313" key="7">
    <source>
        <dbReference type="Proteomes" id="UP000034291"/>
    </source>
</evidence>
<dbReference type="Pfam" id="PF04389">
    <property type="entry name" value="Peptidase_M28"/>
    <property type="match status" value="1"/>
</dbReference>
<sequence>MRLPYTADPPPTGTPEEAEILARVQARRAPHGLLPLDRALMHSFPVTDGWNSFIGAIRTKTSLTTVIRELIICRVAVLNGALFEWEQHAPLLVEGGFSDTALQVVRNAEADISEKVKEGVLSPTEGAVLRYTDAITKTVTVPDEVFQAVKDQFKDREVVEITTTAAAYNCEHSWLISGIMYPEMREKSTMPPSETTPLLVVPVAPQRYRYPHHKLRRFCSSSLALLLIIVLVLFLIPSTILPREGGSIWSYLPGAHPFPKSWPSGNGLDYDELQTLLLGTPSAARAREWSKYYTSGPHLAGKNLSQALWTKERWEEFGVADTSIVAYDIYLNYPLDHRLALLKGSEVAYEASLEEDVLEEDRTSGLADRVPTFHGYSANGNVTAPFVFANFGTYADFEDLVNANVSLAGKIAICKYGRIFRGLKVKRAQELGMVGVILYDDPQMDGEFTEENGYKPYPDGPARNPSAVQRGSAQFLSIAPGDPTTPGYPSKPGCERQDPHNSIPSIPSIPVSYKDVLPFLKALNGHGPKASDFNEWWQGGGLAYKGVEYNIGPTPDDVVINLFNEQEYVTTPLWNVIGVIPGSLPDVIILGNHRDAWVAGGAADPNSGSAVLNEVVRSFGEALKSGWKPLRTIVFASWDGEEYGLLGSTEWVEDNLPWLSKSNVAYLNVDVAAAGTWLGPTASPLLNKLIYEVTSLVQSPNQTIKGQTVRDVWDGQIGTMGSGSDFTAFQDFAGIPSYDLGFSRGREDPVYQYHSNYDSFDWMEKFGDPGWLYHEACTKIWALAAAKLVETPVLFFNATDYGFGLEAYVDRIKPSGDNLPGGESFDFGPLYETIKEFQKTAVEFDAYAADLTSQLEEDVPWYLWWKKVRLYFLIHAVNIKYKNIERQFLYAPGLDGRNWYKHVVFAPGIWTGYSGATYPGLVESLDAGNLSSAEKWLSIIVGRVEAATKLLQ</sequence>
<feature type="transmembrane region" description="Helical" evidence="2">
    <location>
        <begin position="218"/>
        <end position="236"/>
    </location>
</feature>
<dbReference type="InterPro" id="IPR046450">
    <property type="entry name" value="PA_dom_sf"/>
</dbReference>
<dbReference type="CDD" id="cd08022">
    <property type="entry name" value="M28_PSMA_like"/>
    <property type="match status" value="1"/>
</dbReference>
<dbReference type="InterPro" id="IPR003137">
    <property type="entry name" value="PA_domain"/>
</dbReference>
<dbReference type="SUPFAM" id="SSF52025">
    <property type="entry name" value="PA domain"/>
    <property type="match status" value="1"/>
</dbReference>
<dbReference type="GO" id="GO:0004180">
    <property type="term" value="F:carboxypeptidase activity"/>
    <property type="evidence" value="ECO:0007669"/>
    <property type="project" value="TreeGrafter"/>
</dbReference>
<accession>A0A0F8UC92</accession>
<dbReference type="Gene3D" id="3.40.630.10">
    <property type="entry name" value="Zn peptidases"/>
    <property type="match status" value="1"/>
</dbReference>
<dbReference type="Gene3D" id="1.20.1290.10">
    <property type="entry name" value="AhpD-like"/>
    <property type="match status" value="1"/>
</dbReference>
<organism evidence="6 7">
    <name type="scientific">Aspergillus rambellii</name>
    <dbReference type="NCBI Taxonomy" id="308745"/>
    <lineage>
        <taxon>Eukaryota</taxon>
        <taxon>Fungi</taxon>
        <taxon>Dikarya</taxon>
        <taxon>Ascomycota</taxon>
        <taxon>Pezizomycotina</taxon>
        <taxon>Eurotiomycetes</taxon>
        <taxon>Eurotiomycetidae</taxon>
        <taxon>Eurotiales</taxon>
        <taxon>Aspergillaceae</taxon>
        <taxon>Aspergillus</taxon>
        <taxon>Aspergillus subgen. Nidulantes</taxon>
    </lineage>
</organism>
<keyword evidence="2" id="KW-1133">Transmembrane helix</keyword>
<comment type="similarity">
    <text evidence="1">Belongs to the peptidase M28 family. M28B subfamily.</text>
</comment>
<dbReference type="SUPFAM" id="SSF53187">
    <property type="entry name" value="Zn-dependent exopeptidases"/>
    <property type="match status" value="1"/>
</dbReference>
<dbReference type="OrthoDB" id="5841748at2759"/>
<keyword evidence="2" id="KW-0472">Membrane</keyword>
<dbReference type="PANTHER" id="PTHR10404">
    <property type="entry name" value="N-ACETYLATED-ALPHA-LINKED ACIDIC DIPEPTIDASE"/>
    <property type="match status" value="1"/>
</dbReference>
<dbReference type="Pfam" id="PF02225">
    <property type="entry name" value="PA"/>
    <property type="match status" value="1"/>
</dbReference>
<dbReference type="Gene3D" id="3.50.30.30">
    <property type="match status" value="1"/>
</dbReference>
<gene>
    <name evidence="6" type="ORF">ARAM_002467</name>
</gene>
<evidence type="ECO:0008006" key="8">
    <source>
        <dbReference type="Google" id="ProtNLM"/>
    </source>
</evidence>
<evidence type="ECO:0000259" key="3">
    <source>
        <dbReference type="Pfam" id="PF02225"/>
    </source>
</evidence>
<evidence type="ECO:0000259" key="4">
    <source>
        <dbReference type="Pfam" id="PF04253"/>
    </source>
</evidence>
<feature type="domain" description="PA" evidence="3">
    <location>
        <begin position="382"/>
        <end position="460"/>
    </location>
</feature>
<dbReference type="SUPFAM" id="SSF69118">
    <property type="entry name" value="AhpD-like"/>
    <property type="match status" value="1"/>
</dbReference>
<keyword evidence="2" id="KW-0812">Transmembrane</keyword>
<evidence type="ECO:0000259" key="5">
    <source>
        <dbReference type="Pfam" id="PF04389"/>
    </source>
</evidence>
<dbReference type="CDD" id="cd02121">
    <property type="entry name" value="PA_GCPII_like"/>
    <property type="match status" value="1"/>
</dbReference>
<dbReference type="InterPro" id="IPR007365">
    <property type="entry name" value="TFR-like_dimer_dom"/>
</dbReference>
<protein>
    <recommendedName>
        <fullName evidence="8">Glutamate carboxypeptidase</fullName>
    </recommendedName>
</protein>
<dbReference type="EMBL" id="JZBS01002820">
    <property type="protein sequence ID" value="KKK17183.1"/>
    <property type="molecule type" value="Genomic_DNA"/>
</dbReference>
<dbReference type="Gene3D" id="1.20.930.40">
    <property type="entry name" value="Transferrin receptor-like, dimerisation domain"/>
    <property type="match status" value="1"/>
</dbReference>
<dbReference type="AlphaFoldDB" id="A0A0F8UC92"/>
<reference evidence="6 7" key="1">
    <citation type="submission" date="2015-02" db="EMBL/GenBank/DDBJ databases">
        <title>Draft Genome Sequences of Two Closely-Related Aflatoxigenic Aspergillus Species Obtained from the Cote d'Ivoire.</title>
        <authorList>
            <person name="Moore G.G."/>
            <person name="Beltz S.B."/>
            <person name="Mack B.M."/>
        </authorList>
    </citation>
    <scope>NUCLEOTIDE SEQUENCE [LARGE SCALE GENOMIC DNA]</scope>
    <source>
        <strain evidence="6 7">SRRC1468</strain>
    </source>
</reference>
<dbReference type="PANTHER" id="PTHR10404:SF46">
    <property type="entry name" value="VACUOLAR PROTEIN SORTING-ASSOCIATED PROTEIN 70"/>
    <property type="match status" value="1"/>
</dbReference>